<dbReference type="OrthoDB" id="10254927at2759"/>
<comment type="caution">
    <text evidence="4">The sequence shown here is derived from an EMBL/GenBank/DDBJ whole genome shotgun (WGS) entry which is preliminary data.</text>
</comment>
<evidence type="ECO:0000256" key="3">
    <source>
        <dbReference type="PROSITE-ProRule" id="PRU00023"/>
    </source>
</evidence>
<name>A0A812SJN3_SYMPI</name>
<evidence type="ECO:0000256" key="2">
    <source>
        <dbReference type="ARBA" id="ARBA00023043"/>
    </source>
</evidence>
<reference evidence="4" key="1">
    <citation type="submission" date="2021-02" db="EMBL/GenBank/DDBJ databases">
        <authorList>
            <person name="Dougan E. K."/>
            <person name="Rhodes N."/>
            <person name="Thang M."/>
            <person name="Chan C."/>
        </authorList>
    </citation>
    <scope>NUCLEOTIDE SEQUENCE</scope>
</reference>
<keyword evidence="2 3" id="KW-0040">ANK repeat</keyword>
<dbReference type="PROSITE" id="PS50088">
    <property type="entry name" value="ANK_REPEAT"/>
    <property type="match status" value="2"/>
</dbReference>
<feature type="repeat" description="ANK" evidence="3">
    <location>
        <begin position="3"/>
        <end position="35"/>
    </location>
</feature>
<dbReference type="SMART" id="SM00248">
    <property type="entry name" value="ANK"/>
    <property type="match status" value="2"/>
</dbReference>
<dbReference type="InterPro" id="IPR002110">
    <property type="entry name" value="Ankyrin_rpt"/>
</dbReference>
<keyword evidence="1" id="KW-0677">Repeat</keyword>
<sequence>MMRNMTPLHDAVRSKCTGCVENLLKAGAAVNQTAEIFASAGVTFIPMEDVRYGYEEHDAVLANVSALHLAAAHGCEGCIEVLIDKHANIHAESILADHDVLWDHNSGYRNSTRNNN</sequence>
<dbReference type="PANTHER" id="PTHR24189:SF50">
    <property type="entry name" value="ANKYRIN REPEAT AND SOCS BOX PROTEIN 2"/>
    <property type="match status" value="1"/>
</dbReference>
<feature type="non-terminal residue" evidence="4">
    <location>
        <position position="116"/>
    </location>
</feature>
<gene>
    <name evidence="4" type="primary">tauD</name>
    <name evidence="4" type="ORF">SPIL2461_LOCUS12398</name>
</gene>
<dbReference type="EMBL" id="CAJNIZ010025480">
    <property type="protein sequence ID" value="CAE7484257.1"/>
    <property type="molecule type" value="Genomic_DNA"/>
</dbReference>
<dbReference type="InterPro" id="IPR036770">
    <property type="entry name" value="Ankyrin_rpt-contain_sf"/>
</dbReference>
<accession>A0A812SJN3</accession>
<evidence type="ECO:0000313" key="5">
    <source>
        <dbReference type="Proteomes" id="UP000649617"/>
    </source>
</evidence>
<dbReference type="PROSITE" id="PS50297">
    <property type="entry name" value="ANK_REP_REGION"/>
    <property type="match status" value="1"/>
</dbReference>
<evidence type="ECO:0000256" key="1">
    <source>
        <dbReference type="ARBA" id="ARBA00022737"/>
    </source>
</evidence>
<dbReference type="InterPro" id="IPR050745">
    <property type="entry name" value="Multifunctional_regulatory"/>
</dbReference>
<protein>
    <submittedName>
        <fullName evidence="4">TauD protein</fullName>
    </submittedName>
</protein>
<dbReference type="SUPFAM" id="SSF48403">
    <property type="entry name" value="Ankyrin repeat"/>
    <property type="match status" value="1"/>
</dbReference>
<feature type="repeat" description="ANK" evidence="3">
    <location>
        <begin position="62"/>
        <end position="94"/>
    </location>
</feature>
<evidence type="ECO:0000313" key="4">
    <source>
        <dbReference type="EMBL" id="CAE7484257.1"/>
    </source>
</evidence>
<keyword evidence="5" id="KW-1185">Reference proteome</keyword>
<dbReference type="Pfam" id="PF00023">
    <property type="entry name" value="Ank"/>
    <property type="match status" value="2"/>
</dbReference>
<organism evidence="4 5">
    <name type="scientific">Symbiodinium pilosum</name>
    <name type="common">Dinoflagellate</name>
    <dbReference type="NCBI Taxonomy" id="2952"/>
    <lineage>
        <taxon>Eukaryota</taxon>
        <taxon>Sar</taxon>
        <taxon>Alveolata</taxon>
        <taxon>Dinophyceae</taxon>
        <taxon>Suessiales</taxon>
        <taxon>Symbiodiniaceae</taxon>
        <taxon>Symbiodinium</taxon>
    </lineage>
</organism>
<dbReference type="AlphaFoldDB" id="A0A812SJN3"/>
<dbReference type="PANTHER" id="PTHR24189">
    <property type="entry name" value="MYOTROPHIN"/>
    <property type="match status" value="1"/>
</dbReference>
<proteinExistence type="predicted"/>
<dbReference type="Proteomes" id="UP000649617">
    <property type="component" value="Unassembled WGS sequence"/>
</dbReference>
<dbReference type="Gene3D" id="1.25.40.20">
    <property type="entry name" value="Ankyrin repeat-containing domain"/>
    <property type="match status" value="1"/>
</dbReference>